<name>A0ABP0Q767_9DINO</name>
<evidence type="ECO:0000313" key="3">
    <source>
        <dbReference type="EMBL" id="CAK9083029.1"/>
    </source>
</evidence>
<dbReference type="Gene3D" id="2.60.120.920">
    <property type="match status" value="2"/>
</dbReference>
<dbReference type="Proteomes" id="UP001642484">
    <property type="component" value="Unassembled WGS sequence"/>
</dbReference>
<sequence>MALFAYLEQADADEVELKNECLLRVGWAALEGRRALGTDERSFGYGGTGMKSNCGRFEQLDHELWTKLGKTSGLFAAGAWSAREEIARLIESGPLIPPSPKPRVKEEFDEEPGTSAVEPELDPGRITRRLDEVGIFGQFSKRADRPQESEATTSRVAPYVPLGLPRRSRPLEEAKLEEFRKIATNLFEELVLHEVEMDLLGMLGSWEDLYLRESQILVLKAQIEVLDQIRRGAVIQTLEGRELDSMRQPDWATVETLTEEDREIFGEILKYPEAGFRKEQKQWTREKRKQEEERKKDKEGREAKKKYGEVFEAQTGAVVTCLLDRREPRRSSISYCLNGRSLGVAFRLPPWLADVPLFPAICGREDWKAICRFQDLRFPHGGFSCLEEANRGHVADDGGAASAAAAVFAAAPFVEERELKQLDVPDENLVELRSAGDDGIDERELKSWLIHEYGISSADFHAEFAEKMCIAVLAFTSHRVARSMLHAPPPGLQVSLRPAFSEEAQKILALRRPDKAATTDVVARRLIAGALDGDVKLTKEQLRQIRVKKSNTNSVSNRKVPPAPKMPTLETDTESGSSSDQMSQASAAIYRRHTYLDGTLSFPCPRSKILHKRVVQSPYLRIKKQQQITVFCILHIQLVFALCVYVVNPVLGAASGAGSASCKAGCKACSCRASGCRAGAACEETG</sequence>
<comment type="caution">
    <text evidence="3">The sequence shown here is derived from an EMBL/GenBank/DDBJ whole genome shotgun (WGS) entry which is preliminary data.</text>
</comment>
<reference evidence="3 4" key="1">
    <citation type="submission" date="2024-02" db="EMBL/GenBank/DDBJ databases">
        <authorList>
            <person name="Chen Y."/>
            <person name="Shah S."/>
            <person name="Dougan E. K."/>
            <person name="Thang M."/>
            <person name="Chan C."/>
        </authorList>
    </citation>
    <scope>NUCLEOTIDE SEQUENCE [LARGE SCALE GENOMIC DNA]</scope>
</reference>
<keyword evidence="4" id="KW-1185">Reference proteome</keyword>
<dbReference type="EMBL" id="CAXAMN010023995">
    <property type="protein sequence ID" value="CAK9083029.1"/>
    <property type="molecule type" value="Genomic_DNA"/>
</dbReference>
<dbReference type="InterPro" id="IPR043136">
    <property type="entry name" value="B30.2/SPRY_sf"/>
</dbReference>
<dbReference type="PANTHER" id="PTHR12381:SF56">
    <property type="entry name" value="B30.2_SPRY DOMAIN-CONTAINING PROTEIN-RELATED"/>
    <property type="match status" value="1"/>
</dbReference>
<organism evidence="3 4">
    <name type="scientific">Durusdinium trenchii</name>
    <dbReference type="NCBI Taxonomy" id="1381693"/>
    <lineage>
        <taxon>Eukaryota</taxon>
        <taxon>Sar</taxon>
        <taxon>Alveolata</taxon>
        <taxon>Dinophyceae</taxon>
        <taxon>Suessiales</taxon>
        <taxon>Symbiodiniaceae</taxon>
        <taxon>Durusdinium</taxon>
    </lineage>
</organism>
<dbReference type="PANTHER" id="PTHR12381">
    <property type="entry name" value="HETEROGENEOUS NUCLEAR RIBONUCLEOPROTEIN U FAMILY MEMBER"/>
    <property type="match status" value="1"/>
</dbReference>
<feature type="region of interest" description="Disordered" evidence="1">
    <location>
        <begin position="92"/>
        <end position="121"/>
    </location>
</feature>
<evidence type="ECO:0000256" key="1">
    <source>
        <dbReference type="SAM" id="MobiDB-lite"/>
    </source>
</evidence>
<accession>A0ABP0Q767</accession>
<dbReference type="Pfam" id="PF00622">
    <property type="entry name" value="SPRY"/>
    <property type="match status" value="1"/>
</dbReference>
<feature type="domain" description="SPRY" evidence="2">
    <location>
        <begin position="301"/>
        <end position="373"/>
    </location>
</feature>
<dbReference type="InterPro" id="IPR003877">
    <property type="entry name" value="SPRY_dom"/>
</dbReference>
<proteinExistence type="predicted"/>
<feature type="region of interest" description="Disordered" evidence="1">
    <location>
        <begin position="548"/>
        <end position="580"/>
    </location>
</feature>
<protein>
    <recommendedName>
        <fullName evidence="2">SPRY domain-containing protein</fullName>
    </recommendedName>
</protein>
<gene>
    <name evidence="3" type="ORF">CCMP2556_LOCUS40520</name>
</gene>
<evidence type="ECO:0000259" key="2">
    <source>
        <dbReference type="Pfam" id="PF00622"/>
    </source>
</evidence>
<feature type="region of interest" description="Disordered" evidence="1">
    <location>
        <begin position="282"/>
        <end position="301"/>
    </location>
</feature>
<evidence type="ECO:0000313" key="4">
    <source>
        <dbReference type="Proteomes" id="UP001642484"/>
    </source>
</evidence>